<dbReference type="Pfam" id="PF14027">
    <property type="entry name" value="Questin_oxidase"/>
    <property type="match status" value="1"/>
</dbReference>
<keyword evidence="3" id="KW-1185">Reference proteome</keyword>
<dbReference type="EMBL" id="JBAHYK010000548">
    <property type="protein sequence ID" value="KAL0573073.1"/>
    <property type="molecule type" value="Genomic_DNA"/>
</dbReference>
<keyword evidence="1" id="KW-0560">Oxidoreductase</keyword>
<proteinExistence type="predicted"/>
<protein>
    <submittedName>
        <fullName evidence="2">Uncharacterized protein</fullName>
    </submittedName>
</protein>
<dbReference type="Proteomes" id="UP001465976">
    <property type="component" value="Unassembled WGS sequence"/>
</dbReference>
<comment type="caution">
    <text evidence="2">The sequence shown here is derived from an EMBL/GenBank/DDBJ whole genome shotgun (WGS) entry which is preliminary data.</text>
</comment>
<organism evidence="2 3">
    <name type="scientific">Marasmius crinis-equi</name>
    <dbReference type="NCBI Taxonomy" id="585013"/>
    <lineage>
        <taxon>Eukaryota</taxon>
        <taxon>Fungi</taxon>
        <taxon>Dikarya</taxon>
        <taxon>Basidiomycota</taxon>
        <taxon>Agaricomycotina</taxon>
        <taxon>Agaricomycetes</taxon>
        <taxon>Agaricomycetidae</taxon>
        <taxon>Agaricales</taxon>
        <taxon>Marasmiineae</taxon>
        <taxon>Marasmiaceae</taxon>
        <taxon>Marasmius</taxon>
    </lineage>
</organism>
<reference evidence="2 3" key="1">
    <citation type="submission" date="2024-02" db="EMBL/GenBank/DDBJ databases">
        <title>A draft genome for the cacao thread blight pathogen Marasmius crinis-equi.</title>
        <authorList>
            <person name="Cohen S.P."/>
            <person name="Baruah I.K."/>
            <person name="Amoako-Attah I."/>
            <person name="Bukari Y."/>
            <person name="Meinhardt L.W."/>
            <person name="Bailey B.A."/>
        </authorList>
    </citation>
    <scope>NUCLEOTIDE SEQUENCE [LARGE SCALE GENOMIC DNA]</scope>
    <source>
        <strain evidence="2 3">GH-76</strain>
    </source>
</reference>
<name>A0ABR3FCN3_9AGAR</name>
<evidence type="ECO:0000256" key="1">
    <source>
        <dbReference type="ARBA" id="ARBA00023002"/>
    </source>
</evidence>
<evidence type="ECO:0000313" key="2">
    <source>
        <dbReference type="EMBL" id="KAL0573073.1"/>
    </source>
</evidence>
<dbReference type="InterPro" id="IPR025337">
    <property type="entry name" value="Questin_oxidase-like"/>
</dbReference>
<sequence>MPEDLDHLVPIHALTAIARLMKNSFIRAQPHSTLPGGVQWVLQNYAEVILKLTTEWSQFDAADNNTVQRKVEELMWTSALIYGISGYRGEGKEFNADFFMWNQAGNPWFEILSQSLTNNDDHLVKIQRVLAYCASAYPGDPSFHETELPGAENVDATLWLRVAALTAARVGKNTQGKLEECWDFVGYFE</sequence>
<accession>A0ABR3FCN3</accession>
<evidence type="ECO:0000313" key="3">
    <source>
        <dbReference type="Proteomes" id="UP001465976"/>
    </source>
</evidence>
<gene>
    <name evidence="2" type="ORF">V5O48_008884</name>
</gene>